<dbReference type="Proteomes" id="UP000063063">
    <property type="component" value="Chromosome 8"/>
</dbReference>
<dbReference type="VEuPathDB" id="TriTrypDB:LPAL13_080011100"/>
<name>A0A088RIS8_LEIPA</name>
<reference evidence="3 4" key="1">
    <citation type="journal article" date="2015" name="Sci. Rep.">
        <title>The genome of Leishmania panamensis: insights into genomics of the L. (Viannia) subgenus.</title>
        <authorList>
            <person name="Llanes A."/>
            <person name="Restrepo C.M."/>
            <person name="Vecchio G.D."/>
            <person name="Anguizola F.J."/>
            <person name="Lleonart R."/>
        </authorList>
    </citation>
    <scope>NUCLEOTIDE SEQUENCE [LARGE SCALE GENOMIC DNA]</scope>
    <source>
        <strain evidence="3 4">MHOM/PA/94/PSC-1</strain>
    </source>
</reference>
<evidence type="ECO:0000256" key="1">
    <source>
        <dbReference type="SAM" id="Coils"/>
    </source>
</evidence>
<sequence>MEPIEPAQRLERPVAPPLSPERDDDIDEDEEDESDVSTEIESEVLSQQFKSLPWPFPAVTLSLGISPSASTRRGISPLASDQQTCVSGSSLTVWSGAQVVYGGDTGTVWASGLGFSRFEKLRAPPRSGTSGASPRAGAGAASKGLMTTIATPTPATRPMAGTTPATIAPITTVTSSHCELTSKNLDRLRETRGPSDALQVAHWKANTQRTGVPLPAVIAVGRARSDYAAGPGGTRVSRASALLKQQAMPAWQRGVIYSGARALADVPARVAATTAAKSDDGLKASVDGLREEQSATADVTRTTSLTPPSAVGQDAHSCHDDCLPLRAEEDDDSDGRRGVASGDGATATTAPQFSPAATPLAEAAPGVSHSTNKGDNAHALVKHQHLGPARAHYQGQILQLEDCTATGIDETSLLPWRAQASRAATRAGATTTGSTTSATCGVVHGTRTNLASALVGEKKSALGTSSQYMTGGRGVQAPRGISVAGRGTRSGTLLPSSVPPFEKEVEHESSEAVCGTKQLSLADHVREPNDQAASGIDDLLGSCNVGMVSPKNARRLVVHLPTLPQTHPAVSALVSEKANRDGLEAELRSVDQRNDEAVNHRGGAEGMSLSPALTQRVRSVLSSSSPTTSSRPPFLSLTAIGVGSATSGVLRSATQTSPRLSAALQRITMPHKPQQQMRPAVIISSTGTTDVPLSHQLLTTVTVTSPSNTGDLHTSVAQGSRLDPSRCSAVRTGITKCSVSCDTRMPSSADCLPSVGSTQPPLSLRTPDGGGGLRWQLSASSHTSSAGASDQRSRSGRAHNANSISSASMASSLHEVCAPAATAEHSSTTVPSFHSGLKSEMLLTLDEQAGAAGLNSNHVDRGSNTTVASTKATTLISAVPAPATTSAVRDHISGSAGKPQIVAGASAEVALATSPPAGIGAGGSEKFRGSSVQPASRVRRTPAPGWQPRVGGRINLADRRTSKPVRLGNAALTPSEVTSSVTYAVTCAVRDRPRTLASLDGCVDQSPVQATDTAGSDIDAAGPSVQADASDSPSAAVVAACSGNAEMMPGMWKLTHSRTLMQTDRRSMALVLPSPDDDGAGNGVPAAGVRGCPGHSRPRSHSLPAGALPSAGDTSARASVDLLSLKKRSARIDQAAARQPLQQQAHRPESLPYAAPGAGDGGGCGLRQEESHHTLHNPPVAHTNKVKGNIRTAPSANTVAAGGDALGQLLLLHSMHAIGDPGSSLEREAERAPGRLPTLGPNSTGATVNPAWLSSPNDLGIVGGHGDQSRVSAGRRKTVSVIRESPSARSRCNTCSDRSGSDTDGHHRYYPRRLITLPDTVEPQEHSHDDGVGESQERSKRAPARKKPPPHRRRSANVSLPEDTEGGKVS</sequence>
<feature type="compositionally biased region" description="Acidic residues" evidence="2">
    <location>
        <begin position="22"/>
        <end position="42"/>
    </location>
</feature>
<feature type="compositionally biased region" description="Basic and acidic residues" evidence="2">
    <location>
        <begin position="277"/>
        <end position="293"/>
    </location>
</feature>
<feature type="compositionally biased region" description="Basic and acidic residues" evidence="2">
    <location>
        <begin position="316"/>
        <end position="327"/>
    </location>
</feature>
<protein>
    <submittedName>
        <fullName evidence="3">Uncharacterized protein</fullName>
    </submittedName>
</protein>
<feature type="region of interest" description="Disordered" evidence="2">
    <location>
        <begin position="274"/>
        <end position="355"/>
    </location>
</feature>
<feature type="region of interest" description="Disordered" evidence="2">
    <location>
        <begin position="1263"/>
        <end position="1370"/>
    </location>
</feature>
<feature type="compositionally biased region" description="Polar residues" evidence="2">
    <location>
        <begin position="294"/>
        <end position="307"/>
    </location>
</feature>
<organism evidence="3 4">
    <name type="scientific">Leishmania panamensis</name>
    <dbReference type="NCBI Taxonomy" id="5679"/>
    <lineage>
        <taxon>Eukaryota</taxon>
        <taxon>Discoba</taxon>
        <taxon>Euglenozoa</taxon>
        <taxon>Kinetoplastea</taxon>
        <taxon>Metakinetoplastina</taxon>
        <taxon>Trypanosomatida</taxon>
        <taxon>Trypanosomatidae</taxon>
        <taxon>Leishmaniinae</taxon>
        <taxon>Leishmania</taxon>
        <taxon>Leishmania guyanensis species complex</taxon>
    </lineage>
</organism>
<feature type="compositionally biased region" description="Basic and acidic residues" evidence="2">
    <location>
        <begin position="1323"/>
        <end position="1340"/>
    </location>
</feature>
<dbReference type="RefSeq" id="XP_010704214.1">
    <property type="nucleotide sequence ID" value="XM_010705912.1"/>
</dbReference>
<keyword evidence="4" id="KW-1185">Reference proteome</keyword>
<feature type="compositionally biased region" description="Low complexity" evidence="2">
    <location>
        <begin position="778"/>
        <end position="789"/>
    </location>
</feature>
<accession>A0A088RIS8</accession>
<dbReference type="GeneID" id="22572546"/>
<keyword evidence="1" id="KW-0175">Coiled coil</keyword>
<dbReference type="OrthoDB" id="267130at2759"/>
<feature type="region of interest" description="Disordered" evidence="2">
    <location>
        <begin position="465"/>
        <end position="499"/>
    </location>
</feature>
<feature type="compositionally biased region" description="Basic residues" evidence="2">
    <location>
        <begin position="1341"/>
        <end position="1355"/>
    </location>
</feature>
<feature type="region of interest" description="Disordered" evidence="2">
    <location>
        <begin position="1"/>
        <end position="42"/>
    </location>
</feature>
<feature type="region of interest" description="Disordered" evidence="2">
    <location>
        <begin position="1134"/>
        <end position="1185"/>
    </location>
</feature>
<feature type="region of interest" description="Disordered" evidence="2">
    <location>
        <begin position="1008"/>
        <end position="1029"/>
    </location>
</feature>
<evidence type="ECO:0000313" key="3">
    <source>
        <dbReference type="EMBL" id="AIN95892.1"/>
    </source>
</evidence>
<evidence type="ECO:0000256" key="2">
    <source>
        <dbReference type="SAM" id="MobiDB-lite"/>
    </source>
</evidence>
<feature type="compositionally biased region" description="Polar residues" evidence="2">
    <location>
        <begin position="1287"/>
        <end position="1298"/>
    </location>
</feature>
<dbReference type="EMBL" id="CP009377">
    <property type="protein sequence ID" value="AIN95892.1"/>
    <property type="molecule type" value="Genomic_DNA"/>
</dbReference>
<feature type="region of interest" description="Disordered" evidence="2">
    <location>
        <begin position="745"/>
        <end position="805"/>
    </location>
</feature>
<feature type="coiled-coil region" evidence="1">
    <location>
        <begin position="573"/>
        <end position="600"/>
    </location>
</feature>
<dbReference type="eggNOG" id="ENOG502SMHK">
    <property type="taxonomic scope" value="Eukaryota"/>
</dbReference>
<gene>
    <name evidence="3" type="ORF">LPMP_080840</name>
</gene>
<dbReference type="KEGG" id="lpan:LPMP_080840"/>
<dbReference type="VEuPathDB" id="TriTrypDB:LPMP_080840"/>
<evidence type="ECO:0000313" key="4">
    <source>
        <dbReference type="Proteomes" id="UP000063063"/>
    </source>
</evidence>
<feature type="region of interest" description="Disordered" evidence="2">
    <location>
        <begin position="1075"/>
        <end position="1114"/>
    </location>
</feature>
<feature type="compositionally biased region" description="Low complexity" evidence="2">
    <location>
        <begin position="1134"/>
        <end position="1145"/>
    </location>
</feature>
<feature type="region of interest" description="Disordered" evidence="2">
    <location>
        <begin position="915"/>
        <end position="952"/>
    </location>
</feature>
<proteinExistence type="predicted"/>
<feature type="region of interest" description="Disordered" evidence="2">
    <location>
        <begin position="1221"/>
        <end position="1244"/>
    </location>
</feature>